<dbReference type="EMBL" id="FOXQ01000019">
    <property type="protein sequence ID" value="SFQ53976.1"/>
    <property type="molecule type" value="Genomic_DNA"/>
</dbReference>
<dbReference type="RefSeq" id="WP_090663032.1">
    <property type="nucleotide sequence ID" value="NZ_FOXQ01000019.1"/>
</dbReference>
<dbReference type="Proteomes" id="UP000199031">
    <property type="component" value="Unassembled WGS sequence"/>
</dbReference>
<organism evidence="1 2">
    <name type="scientific">Parafilimonas terrae</name>
    <dbReference type="NCBI Taxonomy" id="1465490"/>
    <lineage>
        <taxon>Bacteria</taxon>
        <taxon>Pseudomonadati</taxon>
        <taxon>Bacteroidota</taxon>
        <taxon>Chitinophagia</taxon>
        <taxon>Chitinophagales</taxon>
        <taxon>Chitinophagaceae</taxon>
        <taxon>Parafilimonas</taxon>
    </lineage>
</organism>
<dbReference type="AlphaFoldDB" id="A0A1I5ZBU3"/>
<keyword evidence="2" id="KW-1185">Reference proteome</keyword>
<evidence type="ECO:0000313" key="1">
    <source>
        <dbReference type="EMBL" id="SFQ53976.1"/>
    </source>
</evidence>
<name>A0A1I5ZBU3_9BACT</name>
<evidence type="ECO:0000313" key="2">
    <source>
        <dbReference type="Proteomes" id="UP000199031"/>
    </source>
</evidence>
<sequence>MATIITITKDDTKDSIKKKVEAVGDSSKFINGLDAKKFTGKIKSFGDGLDFQRKLRNEWN</sequence>
<proteinExistence type="predicted"/>
<dbReference type="STRING" id="1465490.SAMN05444277_1197"/>
<gene>
    <name evidence="1" type="ORF">SAMN05444277_1197</name>
</gene>
<protein>
    <submittedName>
        <fullName evidence="1">Uncharacterized protein</fullName>
    </submittedName>
</protein>
<accession>A0A1I5ZBU3</accession>
<reference evidence="1 2" key="1">
    <citation type="submission" date="2016-10" db="EMBL/GenBank/DDBJ databases">
        <authorList>
            <person name="de Groot N.N."/>
        </authorList>
    </citation>
    <scope>NUCLEOTIDE SEQUENCE [LARGE SCALE GENOMIC DNA]</scope>
    <source>
        <strain evidence="1 2">DSM 28286</strain>
    </source>
</reference>